<dbReference type="EMBL" id="CAJZBQ010000018">
    <property type="protein sequence ID" value="CAG9317143.1"/>
    <property type="molecule type" value="Genomic_DNA"/>
</dbReference>
<keyword evidence="2" id="KW-1185">Reference proteome</keyword>
<evidence type="ECO:0008006" key="3">
    <source>
        <dbReference type="Google" id="ProtNLM"/>
    </source>
</evidence>
<evidence type="ECO:0000313" key="2">
    <source>
        <dbReference type="Proteomes" id="UP001162131"/>
    </source>
</evidence>
<comment type="caution">
    <text evidence="1">The sequence shown here is derived from an EMBL/GenBank/DDBJ whole genome shotgun (WGS) entry which is preliminary data.</text>
</comment>
<dbReference type="Proteomes" id="UP001162131">
    <property type="component" value="Unassembled WGS sequence"/>
</dbReference>
<dbReference type="AlphaFoldDB" id="A0AAU9IVL8"/>
<accession>A0AAU9IVL8</accession>
<reference evidence="1" key="1">
    <citation type="submission" date="2021-09" db="EMBL/GenBank/DDBJ databases">
        <authorList>
            <consortium name="AG Swart"/>
            <person name="Singh M."/>
            <person name="Singh A."/>
            <person name="Seah K."/>
            <person name="Emmerich C."/>
        </authorList>
    </citation>
    <scope>NUCLEOTIDE SEQUENCE</scope>
    <source>
        <strain evidence="1">ATCC30299</strain>
    </source>
</reference>
<sequence length="81" mass="9264">MQFALIATVAAISKVIATLRNVEMLITDSVAQKNEGISTMLFCKIYNQIFERNHQRSSLIQNQSQNMISCSLSRNFHRFVI</sequence>
<name>A0AAU9IVL8_9CILI</name>
<evidence type="ECO:0000313" key="1">
    <source>
        <dbReference type="EMBL" id="CAG9317143.1"/>
    </source>
</evidence>
<gene>
    <name evidence="1" type="ORF">BSTOLATCC_MIC18397</name>
</gene>
<proteinExistence type="predicted"/>
<organism evidence="1 2">
    <name type="scientific">Blepharisma stoltei</name>
    <dbReference type="NCBI Taxonomy" id="1481888"/>
    <lineage>
        <taxon>Eukaryota</taxon>
        <taxon>Sar</taxon>
        <taxon>Alveolata</taxon>
        <taxon>Ciliophora</taxon>
        <taxon>Postciliodesmatophora</taxon>
        <taxon>Heterotrichea</taxon>
        <taxon>Heterotrichida</taxon>
        <taxon>Blepharismidae</taxon>
        <taxon>Blepharisma</taxon>
    </lineage>
</organism>
<protein>
    <recommendedName>
        <fullName evidence="3">Secreted protein</fullName>
    </recommendedName>
</protein>